<protein>
    <submittedName>
        <fullName evidence="2">PAP2 superfamily protein</fullName>
    </submittedName>
</protein>
<reference evidence="2 3" key="1">
    <citation type="submission" date="2016-10" db="EMBL/GenBank/DDBJ databases">
        <authorList>
            <person name="de Groot N.N."/>
        </authorList>
    </citation>
    <scope>NUCLEOTIDE SEQUENCE [LARGE SCALE GENOMIC DNA]</scope>
    <source>
        <strain evidence="2 3">CGMCC 4.7037</strain>
    </source>
</reference>
<feature type="domain" description="Phosphatidic acid phosphatase type 2/haloperoxidase" evidence="1">
    <location>
        <begin position="280"/>
        <end position="420"/>
    </location>
</feature>
<evidence type="ECO:0000259" key="1">
    <source>
        <dbReference type="Pfam" id="PF01569"/>
    </source>
</evidence>
<dbReference type="Gene3D" id="1.10.606.20">
    <property type="match status" value="1"/>
</dbReference>
<dbReference type="PANTHER" id="PTHR34599:SF1">
    <property type="entry name" value="PHOSPHATIDIC ACID PHOSPHATASE TYPE 2_HALOPEROXIDASE DOMAIN-CONTAINING PROTEIN"/>
    <property type="match status" value="1"/>
</dbReference>
<accession>A0A1H5ZWC6</accession>
<dbReference type="CDD" id="cd03398">
    <property type="entry name" value="PAP2_haloperoxidase"/>
    <property type="match status" value="1"/>
</dbReference>
<evidence type="ECO:0000313" key="3">
    <source>
        <dbReference type="Proteomes" id="UP000236732"/>
    </source>
</evidence>
<dbReference type="Proteomes" id="UP000236732">
    <property type="component" value="Unassembled WGS sequence"/>
</dbReference>
<dbReference type="InterPro" id="IPR036938">
    <property type="entry name" value="PAP2/HPO_sf"/>
</dbReference>
<dbReference type="PANTHER" id="PTHR34599">
    <property type="entry name" value="PEROXIDASE-RELATED"/>
    <property type="match status" value="1"/>
</dbReference>
<name>A0A1H5ZWC6_9ACTN</name>
<dbReference type="RefSeq" id="WP_200823858.1">
    <property type="nucleotide sequence ID" value="NZ_FNVT01000002.1"/>
</dbReference>
<dbReference type="Pfam" id="PF01569">
    <property type="entry name" value="PAP2"/>
    <property type="match status" value="1"/>
</dbReference>
<dbReference type="InterPro" id="IPR052559">
    <property type="entry name" value="V-haloperoxidase"/>
</dbReference>
<sequence>MNTFIALLLVVPPMGVPVGVPVGVPASVPSGVPDVDAVQVWNEQALAVVRAERASDADAARTYAMVNIGMYDAVNGIAVARGDRQSRTPALRDAKGAPARGDQQAAALAAAHAVLTRLYPRQEKSLSDRLTADLARLGTGPWITAGRAWGETVGGDVYTARLDDGSAPVETQPAGSGPGVFGQAWSGVQYRNMTPFGLADAAPYVGQGPPPLASLDYAAAFAEVRLLGDAGLPDAAKSAVFQYWSLPTGTAQPPGEWIKIGLAVPRPLPLPDKARLFALLGMALADTSIPTVMTKYVHRHWRPQAAIQQADTDGNAQTEQVPGWLARAGNPGGSPEYISGHSSFSGAGAAALAGFFCADRIPFTLVTDSAPVDPATGQPWRRSFPGFSAAAADAGRSRVLGGLHFSFSNFDGLAMGADVAAEILAKRLLLRSGSTHHGACPR</sequence>
<dbReference type="AlphaFoldDB" id="A0A1H5ZWC6"/>
<dbReference type="SUPFAM" id="SSF48317">
    <property type="entry name" value="Acid phosphatase/Vanadium-dependent haloperoxidase"/>
    <property type="match status" value="1"/>
</dbReference>
<keyword evidence="3" id="KW-1185">Reference proteome</keyword>
<gene>
    <name evidence="2" type="ORF">SAMN05444920_102883</name>
</gene>
<dbReference type="EMBL" id="FNVT01000002">
    <property type="protein sequence ID" value="SEG40085.1"/>
    <property type="molecule type" value="Genomic_DNA"/>
</dbReference>
<evidence type="ECO:0000313" key="2">
    <source>
        <dbReference type="EMBL" id="SEG40085.1"/>
    </source>
</evidence>
<dbReference type="InterPro" id="IPR000326">
    <property type="entry name" value="PAP2/HPO"/>
</dbReference>
<proteinExistence type="predicted"/>
<organism evidence="2 3">
    <name type="scientific">Nonomuraea solani</name>
    <dbReference type="NCBI Taxonomy" id="1144553"/>
    <lineage>
        <taxon>Bacteria</taxon>
        <taxon>Bacillati</taxon>
        <taxon>Actinomycetota</taxon>
        <taxon>Actinomycetes</taxon>
        <taxon>Streptosporangiales</taxon>
        <taxon>Streptosporangiaceae</taxon>
        <taxon>Nonomuraea</taxon>
    </lineage>
</organism>